<evidence type="ECO:0000313" key="3">
    <source>
        <dbReference type="Proteomes" id="UP000053558"/>
    </source>
</evidence>
<dbReference type="AlphaFoldDB" id="R7SDT9"/>
<feature type="region of interest" description="Disordered" evidence="1">
    <location>
        <begin position="332"/>
        <end position="371"/>
    </location>
</feature>
<feature type="region of interest" description="Disordered" evidence="1">
    <location>
        <begin position="1"/>
        <end position="20"/>
    </location>
</feature>
<dbReference type="RefSeq" id="XP_007775355.1">
    <property type="nucleotide sequence ID" value="XM_007777165.1"/>
</dbReference>
<organism evidence="2 3">
    <name type="scientific">Coniophora puteana (strain RWD-64-598)</name>
    <name type="common">Brown rot fungus</name>
    <dbReference type="NCBI Taxonomy" id="741705"/>
    <lineage>
        <taxon>Eukaryota</taxon>
        <taxon>Fungi</taxon>
        <taxon>Dikarya</taxon>
        <taxon>Basidiomycota</taxon>
        <taxon>Agaricomycotina</taxon>
        <taxon>Agaricomycetes</taxon>
        <taxon>Agaricomycetidae</taxon>
        <taxon>Boletales</taxon>
        <taxon>Coniophorineae</taxon>
        <taxon>Coniophoraceae</taxon>
        <taxon>Coniophora</taxon>
    </lineage>
</organism>
<keyword evidence="3" id="KW-1185">Reference proteome</keyword>
<accession>R7SDT9</accession>
<proteinExistence type="predicted"/>
<feature type="compositionally biased region" description="Polar residues" evidence="1">
    <location>
        <begin position="273"/>
        <end position="284"/>
    </location>
</feature>
<protein>
    <submittedName>
        <fullName evidence="2">Uncharacterized protein</fullName>
    </submittedName>
</protein>
<feature type="compositionally biased region" description="Acidic residues" evidence="1">
    <location>
        <begin position="115"/>
        <end position="126"/>
    </location>
</feature>
<reference evidence="3" key="1">
    <citation type="journal article" date="2012" name="Science">
        <title>The Paleozoic origin of enzymatic lignin decomposition reconstructed from 31 fungal genomes.</title>
        <authorList>
            <person name="Floudas D."/>
            <person name="Binder M."/>
            <person name="Riley R."/>
            <person name="Barry K."/>
            <person name="Blanchette R.A."/>
            <person name="Henrissat B."/>
            <person name="Martinez A.T."/>
            <person name="Otillar R."/>
            <person name="Spatafora J.W."/>
            <person name="Yadav J.S."/>
            <person name="Aerts A."/>
            <person name="Benoit I."/>
            <person name="Boyd A."/>
            <person name="Carlson A."/>
            <person name="Copeland A."/>
            <person name="Coutinho P.M."/>
            <person name="de Vries R.P."/>
            <person name="Ferreira P."/>
            <person name="Findley K."/>
            <person name="Foster B."/>
            <person name="Gaskell J."/>
            <person name="Glotzer D."/>
            <person name="Gorecki P."/>
            <person name="Heitman J."/>
            <person name="Hesse C."/>
            <person name="Hori C."/>
            <person name="Igarashi K."/>
            <person name="Jurgens J.A."/>
            <person name="Kallen N."/>
            <person name="Kersten P."/>
            <person name="Kohler A."/>
            <person name="Kuees U."/>
            <person name="Kumar T.K.A."/>
            <person name="Kuo A."/>
            <person name="LaButti K."/>
            <person name="Larrondo L.F."/>
            <person name="Lindquist E."/>
            <person name="Ling A."/>
            <person name="Lombard V."/>
            <person name="Lucas S."/>
            <person name="Lundell T."/>
            <person name="Martin R."/>
            <person name="McLaughlin D.J."/>
            <person name="Morgenstern I."/>
            <person name="Morin E."/>
            <person name="Murat C."/>
            <person name="Nagy L.G."/>
            <person name="Nolan M."/>
            <person name="Ohm R.A."/>
            <person name="Patyshakuliyeva A."/>
            <person name="Rokas A."/>
            <person name="Ruiz-Duenas F.J."/>
            <person name="Sabat G."/>
            <person name="Salamov A."/>
            <person name="Samejima M."/>
            <person name="Schmutz J."/>
            <person name="Slot J.C."/>
            <person name="St John F."/>
            <person name="Stenlid J."/>
            <person name="Sun H."/>
            <person name="Sun S."/>
            <person name="Syed K."/>
            <person name="Tsang A."/>
            <person name="Wiebenga A."/>
            <person name="Young D."/>
            <person name="Pisabarro A."/>
            <person name="Eastwood D.C."/>
            <person name="Martin F."/>
            <person name="Cullen D."/>
            <person name="Grigoriev I.V."/>
            <person name="Hibbett D.S."/>
        </authorList>
    </citation>
    <scope>NUCLEOTIDE SEQUENCE [LARGE SCALE GENOMIC DNA]</scope>
    <source>
        <strain evidence="3">RWD-64-598 SS2</strain>
    </source>
</reference>
<feature type="compositionally biased region" description="Basic and acidic residues" evidence="1">
    <location>
        <begin position="258"/>
        <end position="270"/>
    </location>
</feature>
<evidence type="ECO:0000313" key="2">
    <source>
        <dbReference type="EMBL" id="EIW74333.1"/>
    </source>
</evidence>
<feature type="region of interest" description="Disordered" evidence="1">
    <location>
        <begin position="97"/>
        <end position="320"/>
    </location>
</feature>
<sequence>MSVDTVTPIEPNSEGPTFAKGWEVGEDNPYAVYPFQFQELQFSDEGGDVDNDEADHVGEIRVHIRKAIRTGSGGKPIAEKVPKKRYRKGAIKNGAVQSTQITRGAPEVLQANDIAPDDGSEDDEPDGPPSGLVVETPNAMEVDPTSAPGTSENLNIQQSDADYMDIPEQQASVPGQTSSPTHARAYSLENAQTPHDEREDVAPVTLEEELLPVTTTQPISSSLLPRNEDDAAASTRNHGTPATGQDVVPPETGNNTEIKPKNEPNVKVKIEGQAQTNSSHSLQATDEPAVKTEEQPTAIPGRARRRQTETAINQEMPRSRYDELLGEAKQFEEMANSLREKARKRREEADQLTQDEKERRGTFSSPIVVDD</sequence>
<gene>
    <name evidence="2" type="ORF">CONPUDRAFT_147711</name>
</gene>
<feature type="compositionally biased region" description="Polar residues" evidence="1">
    <location>
        <begin position="147"/>
        <end position="160"/>
    </location>
</feature>
<feature type="compositionally biased region" description="Basic and acidic residues" evidence="1">
    <location>
        <begin position="345"/>
        <end position="361"/>
    </location>
</feature>
<evidence type="ECO:0000256" key="1">
    <source>
        <dbReference type="SAM" id="MobiDB-lite"/>
    </source>
</evidence>
<dbReference type="GeneID" id="19202359"/>
<name>R7SDT9_CONPW</name>
<feature type="compositionally biased region" description="Polar residues" evidence="1">
    <location>
        <begin position="234"/>
        <end position="243"/>
    </location>
</feature>
<feature type="compositionally biased region" description="Polar residues" evidence="1">
    <location>
        <begin position="169"/>
        <end position="181"/>
    </location>
</feature>
<dbReference type="EMBL" id="JH711592">
    <property type="protein sequence ID" value="EIW74333.1"/>
    <property type="molecule type" value="Genomic_DNA"/>
</dbReference>
<dbReference type="Proteomes" id="UP000053558">
    <property type="component" value="Unassembled WGS sequence"/>
</dbReference>
<dbReference type="KEGG" id="cput:CONPUDRAFT_147711"/>